<dbReference type="GO" id="GO:0009888">
    <property type="term" value="P:tissue development"/>
    <property type="evidence" value="ECO:0007669"/>
    <property type="project" value="TreeGrafter"/>
</dbReference>
<dbReference type="PROSITE" id="PS50027">
    <property type="entry name" value="EGF_LAM_2"/>
    <property type="match status" value="1"/>
</dbReference>
<protein>
    <recommendedName>
        <fullName evidence="2">Netrin-1</fullName>
    </recommendedName>
</protein>
<dbReference type="InterPro" id="IPR018933">
    <property type="entry name" value="Netrin_module_non-TIMP"/>
</dbReference>
<evidence type="ECO:0000313" key="10">
    <source>
        <dbReference type="Proteomes" id="UP001152795"/>
    </source>
</evidence>
<evidence type="ECO:0000256" key="6">
    <source>
        <dbReference type="ARBA" id="ARBA00023157"/>
    </source>
</evidence>
<gene>
    <name evidence="9" type="ORF">PACLA_8A086923</name>
</gene>
<keyword evidence="7" id="KW-0325">Glycoprotein</keyword>
<comment type="caution">
    <text evidence="9">The sequence shown here is derived from an EMBL/GenBank/DDBJ whole genome shotgun (WGS) entry which is preliminary data.</text>
</comment>
<dbReference type="PROSITE" id="PS51117">
    <property type="entry name" value="LAMININ_NTER"/>
    <property type="match status" value="1"/>
</dbReference>
<dbReference type="GO" id="GO:0009887">
    <property type="term" value="P:animal organ morphogenesis"/>
    <property type="evidence" value="ECO:0007669"/>
    <property type="project" value="TreeGrafter"/>
</dbReference>
<evidence type="ECO:0000256" key="8">
    <source>
        <dbReference type="ARBA" id="ARBA00023292"/>
    </source>
</evidence>
<keyword evidence="6" id="KW-1015">Disulfide bond</keyword>
<dbReference type="GO" id="GO:0016358">
    <property type="term" value="P:dendrite development"/>
    <property type="evidence" value="ECO:0007669"/>
    <property type="project" value="TreeGrafter"/>
</dbReference>
<keyword evidence="5" id="KW-0677">Repeat</keyword>
<keyword evidence="4" id="KW-0732">Signal</keyword>
<dbReference type="GO" id="GO:0005576">
    <property type="term" value="C:extracellular region"/>
    <property type="evidence" value="ECO:0007669"/>
    <property type="project" value="UniProtKB-SubCell"/>
</dbReference>
<dbReference type="FunFam" id="2.60.120.260:FF:000098">
    <property type="entry name" value="Netrin-A, isoform B"/>
    <property type="match status" value="1"/>
</dbReference>
<dbReference type="CDD" id="cd00055">
    <property type="entry name" value="EGF_Lam"/>
    <property type="match status" value="3"/>
</dbReference>
<feature type="non-terminal residue" evidence="9">
    <location>
        <position position="609"/>
    </location>
</feature>
<dbReference type="FunFam" id="2.10.25.10:FF:000081">
    <property type="entry name" value="Netrin 1"/>
    <property type="match status" value="1"/>
</dbReference>
<evidence type="ECO:0000256" key="4">
    <source>
        <dbReference type="ARBA" id="ARBA00022729"/>
    </source>
</evidence>
<dbReference type="InterPro" id="IPR008979">
    <property type="entry name" value="Galactose-bd-like_sf"/>
</dbReference>
<dbReference type="InterPro" id="IPR001134">
    <property type="entry name" value="Netrin_domain"/>
</dbReference>
<dbReference type="Gene3D" id="2.10.25.10">
    <property type="entry name" value="Laminin"/>
    <property type="match status" value="2"/>
</dbReference>
<evidence type="ECO:0000313" key="9">
    <source>
        <dbReference type="EMBL" id="CAB3979734.1"/>
    </source>
</evidence>
<dbReference type="InterPro" id="IPR050440">
    <property type="entry name" value="Laminin/Netrin_ECM"/>
</dbReference>
<dbReference type="PROSITE" id="PS50189">
    <property type="entry name" value="NTR"/>
    <property type="match status" value="1"/>
</dbReference>
<dbReference type="SMART" id="SM00643">
    <property type="entry name" value="C345C"/>
    <property type="match status" value="1"/>
</dbReference>
<evidence type="ECO:0000256" key="7">
    <source>
        <dbReference type="ARBA" id="ARBA00023180"/>
    </source>
</evidence>
<dbReference type="InterPro" id="IPR008211">
    <property type="entry name" value="Laminin_N"/>
</dbReference>
<dbReference type="Gene3D" id="2.60.120.260">
    <property type="entry name" value="Galactose-binding domain-like"/>
    <property type="match status" value="1"/>
</dbReference>
<reference evidence="9" key="1">
    <citation type="submission" date="2020-04" db="EMBL/GenBank/DDBJ databases">
        <authorList>
            <person name="Alioto T."/>
            <person name="Alioto T."/>
            <person name="Gomez Garrido J."/>
        </authorList>
    </citation>
    <scope>NUCLEOTIDE SEQUENCE</scope>
    <source>
        <strain evidence="9">A484AB</strain>
    </source>
</reference>
<keyword evidence="8" id="KW-0424">Laminin EGF-like domain</keyword>
<dbReference type="Proteomes" id="UP001152795">
    <property type="component" value="Unassembled WGS sequence"/>
</dbReference>
<evidence type="ECO:0000256" key="3">
    <source>
        <dbReference type="ARBA" id="ARBA00022525"/>
    </source>
</evidence>
<dbReference type="GO" id="GO:0008045">
    <property type="term" value="P:motor neuron axon guidance"/>
    <property type="evidence" value="ECO:0007669"/>
    <property type="project" value="TreeGrafter"/>
</dbReference>
<dbReference type="PROSITE" id="PS01248">
    <property type="entry name" value="EGF_LAM_1"/>
    <property type="match status" value="1"/>
</dbReference>
<dbReference type="SUPFAM" id="SSF50242">
    <property type="entry name" value="TIMP-like"/>
    <property type="match status" value="1"/>
</dbReference>
<comment type="subcellular location">
    <subcellularLocation>
        <location evidence="1">Secreted</location>
    </subcellularLocation>
</comment>
<name>A0A6S7FJ69_PARCT</name>
<dbReference type="InterPro" id="IPR002049">
    <property type="entry name" value="LE_dom"/>
</dbReference>
<evidence type="ECO:0000256" key="1">
    <source>
        <dbReference type="ARBA" id="ARBA00004613"/>
    </source>
</evidence>
<dbReference type="EMBL" id="CACRXK020000223">
    <property type="protein sequence ID" value="CAB3979734.1"/>
    <property type="molecule type" value="Genomic_DNA"/>
</dbReference>
<dbReference type="CDD" id="cd03579">
    <property type="entry name" value="NTR_netrin-1_like"/>
    <property type="match status" value="1"/>
</dbReference>
<accession>A0A6S7FJ69</accession>
<dbReference type="InterPro" id="IPR008993">
    <property type="entry name" value="TIMP-like_OB-fold"/>
</dbReference>
<dbReference type="PANTHER" id="PTHR10574">
    <property type="entry name" value="NETRIN/LAMININ-RELATED"/>
    <property type="match status" value="1"/>
</dbReference>
<dbReference type="PANTHER" id="PTHR10574:SF365">
    <property type="entry name" value="NETRIN-A-RELATED"/>
    <property type="match status" value="1"/>
</dbReference>
<keyword evidence="10" id="KW-1185">Reference proteome</keyword>
<sequence>NFDIIISWFYFNVKTKEPTNNMHTGISLTAFLSVLFLLHEVSSKTVTMFYDQEITSDTCYNRYGRPHRCLPEFKNIAYQQRIKVTHTCGQNGPTKFCKASYEGCGICDAKDPTLAHPPSHLTDLNNPSDLTCWQTDPLDSSNQNVTLTLSLEKQFDITYINLEFCSYRPDAMAIYKSNDFGRTWTPYQYYADHCMHMFHKSTRGIVSHGNEVEALCTDAHLLRPLRGGRIAFSTLEGRPSAPNIDANELLQDWVTATDIKVVFMKISGNRRHLGTNKDMLYYGVSDFSVGGRCKCNGHASRCVKNHHGKLVCDCMHHTSGVNCDKCSAFYRDRPWMRATAEVTNECIACNCSNHAKHCRFNPELYRLEGHGGECIRCRHNTAGRFCHYCKQGYYRDKGKDITHRRACIKCNCHPVGSRGKICDQATGECPCKEGVTGRTCNDCKPGYRSTKTKAAPCLDVKRNDEPRKDARNTDCKHCRPMQLSVTKYCKRDFGIRVKILTRTHVRGWMKFTVEIEQVFKWTGETRLREGKKAVWVRTRDVKCSCPKFRLSRRYLIVGFNDIHEIQKGIVVSQRTVVTQWSENIARRVAKFQRRQKKGTCLSTNVEENA</sequence>
<dbReference type="FunFam" id="2.10.25.10:FF:000048">
    <property type="entry name" value="Netrin 3"/>
    <property type="match status" value="1"/>
</dbReference>
<dbReference type="Pfam" id="PF01759">
    <property type="entry name" value="NTR"/>
    <property type="match status" value="1"/>
</dbReference>
<dbReference type="SMART" id="SM00180">
    <property type="entry name" value="EGF_Lam"/>
    <property type="match status" value="3"/>
</dbReference>
<evidence type="ECO:0000256" key="5">
    <source>
        <dbReference type="ARBA" id="ARBA00022737"/>
    </source>
</evidence>
<proteinExistence type="predicted"/>
<organism evidence="9 10">
    <name type="scientific">Paramuricea clavata</name>
    <name type="common">Red gorgonian</name>
    <name type="synonym">Violescent sea-whip</name>
    <dbReference type="NCBI Taxonomy" id="317549"/>
    <lineage>
        <taxon>Eukaryota</taxon>
        <taxon>Metazoa</taxon>
        <taxon>Cnidaria</taxon>
        <taxon>Anthozoa</taxon>
        <taxon>Octocorallia</taxon>
        <taxon>Malacalcyonacea</taxon>
        <taxon>Plexauridae</taxon>
        <taxon>Paramuricea</taxon>
    </lineage>
</organism>
<evidence type="ECO:0000256" key="2">
    <source>
        <dbReference type="ARBA" id="ARBA00015919"/>
    </source>
</evidence>
<dbReference type="Pfam" id="PF00053">
    <property type="entry name" value="EGF_laminin"/>
    <property type="match status" value="3"/>
</dbReference>
<keyword evidence="3" id="KW-0964">Secreted</keyword>
<dbReference type="SMART" id="SM00136">
    <property type="entry name" value="LamNT"/>
    <property type="match status" value="1"/>
</dbReference>
<dbReference type="GO" id="GO:0005604">
    <property type="term" value="C:basement membrane"/>
    <property type="evidence" value="ECO:0007669"/>
    <property type="project" value="TreeGrafter"/>
</dbReference>
<dbReference type="AlphaFoldDB" id="A0A6S7FJ69"/>
<dbReference type="OrthoDB" id="9972745at2759"/>
<dbReference type="Gene3D" id="2.40.50.120">
    <property type="match status" value="1"/>
</dbReference>
<dbReference type="SUPFAM" id="SSF49785">
    <property type="entry name" value="Galactose-binding domain-like"/>
    <property type="match status" value="1"/>
</dbReference>
<dbReference type="Pfam" id="PF00055">
    <property type="entry name" value="Laminin_N"/>
    <property type="match status" value="1"/>
</dbReference>
<dbReference type="SUPFAM" id="SSF57196">
    <property type="entry name" value="EGF/Laminin"/>
    <property type="match status" value="3"/>
</dbReference>